<keyword evidence="2" id="KW-0472">Membrane</keyword>
<dbReference type="Proteomes" id="UP000033710">
    <property type="component" value="Unassembled WGS sequence"/>
</dbReference>
<dbReference type="OrthoDB" id="10259513at2759"/>
<feature type="transmembrane region" description="Helical" evidence="2">
    <location>
        <begin position="373"/>
        <end position="393"/>
    </location>
</feature>
<dbReference type="GO" id="GO:0007005">
    <property type="term" value="P:mitochondrion organization"/>
    <property type="evidence" value="ECO:0007669"/>
    <property type="project" value="TreeGrafter"/>
</dbReference>
<proteinExistence type="predicted"/>
<name>A0A0F2MKP8_SPOSC</name>
<dbReference type="AlphaFoldDB" id="A0A0F2MKP8"/>
<keyword evidence="2" id="KW-1133">Transmembrane helix</keyword>
<dbReference type="PANTHER" id="PTHR38409:SF1">
    <property type="entry name" value="MITOCHONDRIAL ADAPTER PROTEIN MCP1"/>
    <property type="match status" value="1"/>
</dbReference>
<gene>
    <name evidence="4" type="ORF">SPSK_06185</name>
</gene>
<feature type="transmembrane region" description="Helical" evidence="2">
    <location>
        <begin position="425"/>
        <end position="444"/>
    </location>
</feature>
<evidence type="ECO:0000256" key="2">
    <source>
        <dbReference type="SAM" id="Phobius"/>
    </source>
</evidence>
<organism evidence="4 5">
    <name type="scientific">Sporothrix schenckii 1099-18</name>
    <dbReference type="NCBI Taxonomy" id="1397361"/>
    <lineage>
        <taxon>Eukaryota</taxon>
        <taxon>Fungi</taxon>
        <taxon>Dikarya</taxon>
        <taxon>Ascomycota</taxon>
        <taxon>Pezizomycotina</taxon>
        <taxon>Sordariomycetes</taxon>
        <taxon>Sordariomycetidae</taxon>
        <taxon>Ophiostomatales</taxon>
        <taxon>Ophiostomataceae</taxon>
        <taxon>Sporothrix</taxon>
    </lineage>
</organism>
<dbReference type="InterPro" id="IPR039960">
    <property type="entry name" value="MCP1"/>
</dbReference>
<sequence>MLGNAATQINARDTMQLSCGVPRGVPIWRNAGVSLINFKSTGKGKRLPGNNLQTRKMLAHVVTARCALKREGMGRRACVEGQDRPTHANSANGAAPLCYYVFLSGDHLPSFFGGPCRHIPTKNRETQAQIGARSPGVSLQSIVIPFASLFRLLSSLACPLSRSRFHFALCCHAQPARAMSNTRPQLAGKASQDTLASMLELEPMPMPDSPLPTPPAAADVETDKELPPLPSEGSDDAEADAGAGVLSSAKHGHSRSVSATIKGTTAALGLSHGHGAVYYLSRIQRYSSYAFTIFSSVHLATTSLIPLATRSVPASESYLLLAREIYQTRLSEPLLVFLPIAAHVAAGVGLRLVRRSQNARRYGRTTASNWPPFSVIAASGYGFAVAVGAHIFLNRLLPVAVQGDSSDIGLAYVAHGFARQPVVSWLSYGAFLAAASGHMVWGWARWLGVAQRAAWSSLDLLRGGDRDVSAGGGAREPKALQKRRRRTWLAVQGGVLLAFCLWASGGLGVVARGGPVQGWVAKVYDELYAKTLVL</sequence>
<feature type="transmembrane region" description="Helical" evidence="2">
    <location>
        <begin position="289"/>
        <end position="309"/>
    </location>
</feature>
<evidence type="ECO:0000313" key="4">
    <source>
        <dbReference type="EMBL" id="KJR89405.1"/>
    </source>
</evidence>
<dbReference type="EMBL" id="AXCR01000001">
    <property type="protein sequence ID" value="KJR89405.1"/>
    <property type="molecule type" value="Genomic_DNA"/>
</dbReference>
<comment type="caution">
    <text evidence="4">The sequence shown here is derived from an EMBL/GenBank/DDBJ whole genome shotgun (WGS) entry which is preliminary data.</text>
</comment>
<dbReference type="KEGG" id="ssck:SPSK_06185"/>
<dbReference type="GeneID" id="27668169"/>
<protein>
    <recommendedName>
        <fullName evidence="3">Mitochondrial adapter protein MCP1 transmembrane domain-containing protein</fullName>
    </recommendedName>
</protein>
<dbReference type="GO" id="GO:0055088">
    <property type="term" value="P:lipid homeostasis"/>
    <property type="evidence" value="ECO:0007669"/>
    <property type="project" value="InterPro"/>
</dbReference>
<feature type="compositionally biased region" description="Pro residues" evidence="1">
    <location>
        <begin position="204"/>
        <end position="215"/>
    </location>
</feature>
<dbReference type="GO" id="GO:0005741">
    <property type="term" value="C:mitochondrial outer membrane"/>
    <property type="evidence" value="ECO:0007669"/>
    <property type="project" value="TreeGrafter"/>
</dbReference>
<dbReference type="RefSeq" id="XP_016592081.1">
    <property type="nucleotide sequence ID" value="XM_016732892.1"/>
</dbReference>
<feature type="transmembrane region" description="Helical" evidence="2">
    <location>
        <begin position="334"/>
        <end position="353"/>
    </location>
</feature>
<reference evidence="4 5" key="1">
    <citation type="journal article" date="2014" name="BMC Genomics">
        <title>Comparative genomics of the major fungal agents of human and animal Sporotrichosis: Sporothrix schenckii and Sporothrix brasiliensis.</title>
        <authorList>
            <person name="Teixeira M.M."/>
            <person name="de Almeida L.G."/>
            <person name="Kubitschek-Barreira P."/>
            <person name="Alves F.L."/>
            <person name="Kioshima E.S."/>
            <person name="Abadio A.K."/>
            <person name="Fernandes L."/>
            <person name="Derengowski L.S."/>
            <person name="Ferreira K.S."/>
            <person name="Souza R.C."/>
            <person name="Ruiz J.C."/>
            <person name="de Andrade N.C."/>
            <person name="Paes H.C."/>
            <person name="Nicola A.M."/>
            <person name="Albuquerque P."/>
            <person name="Gerber A.L."/>
            <person name="Martins V.P."/>
            <person name="Peconick L.D."/>
            <person name="Neto A.V."/>
            <person name="Chaucanez C.B."/>
            <person name="Silva P.A."/>
            <person name="Cunha O.L."/>
            <person name="de Oliveira F.F."/>
            <person name="dos Santos T.C."/>
            <person name="Barros A.L."/>
            <person name="Soares M.A."/>
            <person name="de Oliveira L.M."/>
            <person name="Marini M.M."/>
            <person name="Villalobos-Duno H."/>
            <person name="Cunha M.M."/>
            <person name="de Hoog S."/>
            <person name="da Silveira J.F."/>
            <person name="Henrissat B."/>
            <person name="Nino-Vega G.A."/>
            <person name="Cisalpino P.S."/>
            <person name="Mora-Montes H.M."/>
            <person name="Almeida S.R."/>
            <person name="Stajich J.E."/>
            <person name="Lopes-Bezerra L.M."/>
            <person name="Vasconcelos A.T."/>
            <person name="Felipe M.S."/>
        </authorList>
    </citation>
    <scope>NUCLEOTIDE SEQUENCE [LARGE SCALE GENOMIC DNA]</scope>
    <source>
        <strain evidence="4 5">1099-18</strain>
    </source>
</reference>
<evidence type="ECO:0000313" key="5">
    <source>
        <dbReference type="Proteomes" id="UP000033710"/>
    </source>
</evidence>
<dbReference type="PANTHER" id="PTHR38409">
    <property type="entry name" value="MDM10-COMPLEMENTING PROTEIN 1"/>
    <property type="match status" value="1"/>
</dbReference>
<feature type="domain" description="Mitochondrial adapter protein MCP1 transmembrane" evidence="3">
    <location>
        <begin position="387"/>
        <end position="514"/>
    </location>
</feature>
<dbReference type="VEuPathDB" id="FungiDB:SPSK_06185"/>
<dbReference type="Pfam" id="PF07950">
    <property type="entry name" value="MCP1_TM"/>
    <property type="match status" value="1"/>
</dbReference>
<keyword evidence="2" id="KW-0812">Transmembrane</keyword>
<evidence type="ECO:0000259" key="3">
    <source>
        <dbReference type="Pfam" id="PF07950"/>
    </source>
</evidence>
<accession>A0A0F2MKP8</accession>
<evidence type="ECO:0000256" key="1">
    <source>
        <dbReference type="SAM" id="MobiDB-lite"/>
    </source>
</evidence>
<feature type="transmembrane region" description="Helical" evidence="2">
    <location>
        <begin position="488"/>
        <end position="511"/>
    </location>
</feature>
<feature type="region of interest" description="Disordered" evidence="1">
    <location>
        <begin position="202"/>
        <end position="251"/>
    </location>
</feature>
<dbReference type="InterPro" id="IPR012472">
    <property type="entry name" value="MCP1_TM"/>
</dbReference>
<reference evidence="4 5" key="2">
    <citation type="journal article" date="2015" name="Eukaryot. Cell">
        <title>Asexual propagation of a virulent clone complex in a human and feline outbreak of sporotrichosis.</title>
        <authorList>
            <person name="Teixeira Mde M."/>
            <person name="Rodrigues A.M."/>
            <person name="Tsui C.K."/>
            <person name="de Almeida L.G."/>
            <person name="Van Diepeningen A.D."/>
            <person name="van den Ende B.G."/>
            <person name="Fernandes G.F."/>
            <person name="Kano R."/>
            <person name="Hamelin R.C."/>
            <person name="Lopes-Bezerra L.M."/>
            <person name="Vasconcelos A.T."/>
            <person name="de Hoog S."/>
            <person name="de Camargo Z.P."/>
            <person name="Felipe M.S."/>
        </authorList>
    </citation>
    <scope>NUCLEOTIDE SEQUENCE [LARGE SCALE GENOMIC DNA]</scope>
    <source>
        <strain evidence="4 5">1099-18</strain>
    </source>
</reference>